<dbReference type="SUPFAM" id="SSF158446">
    <property type="entry name" value="IVS-encoded protein-like"/>
    <property type="match status" value="1"/>
</dbReference>
<name>A0A537LGT5_9BACT</name>
<dbReference type="NCBIfam" id="TIGR02436">
    <property type="entry name" value="four helix bundle protein"/>
    <property type="match status" value="1"/>
</dbReference>
<dbReference type="CDD" id="cd16377">
    <property type="entry name" value="23S_rRNA_IVP_like"/>
    <property type="match status" value="1"/>
</dbReference>
<organism evidence="1 2">
    <name type="scientific">Candidatus Segetimicrobium genomatis</name>
    <dbReference type="NCBI Taxonomy" id="2569760"/>
    <lineage>
        <taxon>Bacteria</taxon>
        <taxon>Bacillati</taxon>
        <taxon>Candidatus Sysuimicrobiota</taxon>
        <taxon>Candidatus Sysuimicrobiia</taxon>
        <taxon>Candidatus Sysuimicrobiales</taxon>
        <taxon>Candidatus Segetimicrobiaceae</taxon>
        <taxon>Candidatus Segetimicrobium</taxon>
    </lineage>
</organism>
<sequence>MNLSHRHLKVYRLAYTLAMEIYQLSKKFPNEERYSLTDQIRRSSRSVAANVAEAWRKRRYPAAFVNRLVEADGEATETQVWLDFALGCGYVVRDDHARLMKRCEEIGRMLGSMIVHPERFSS</sequence>
<protein>
    <submittedName>
        <fullName evidence="1">Four helix bundle protein</fullName>
    </submittedName>
</protein>
<dbReference type="EMBL" id="VBAI01000306">
    <property type="protein sequence ID" value="TMJ06917.1"/>
    <property type="molecule type" value="Genomic_DNA"/>
</dbReference>
<dbReference type="InterPro" id="IPR036583">
    <property type="entry name" value="23S_rRNA_IVS_sf"/>
</dbReference>
<dbReference type="InterPro" id="IPR012657">
    <property type="entry name" value="23S_rRNA-intervening_sequence"/>
</dbReference>
<dbReference type="PANTHER" id="PTHR38471">
    <property type="entry name" value="FOUR HELIX BUNDLE PROTEIN"/>
    <property type="match status" value="1"/>
</dbReference>
<gene>
    <name evidence="1" type="ORF">E6G98_14125</name>
</gene>
<comment type="caution">
    <text evidence="1">The sequence shown here is derived from an EMBL/GenBank/DDBJ whole genome shotgun (WGS) entry which is preliminary data.</text>
</comment>
<dbReference type="Pfam" id="PF05635">
    <property type="entry name" value="23S_rRNA_IVP"/>
    <property type="match status" value="1"/>
</dbReference>
<evidence type="ECO:0000313" key="2">
    <source>
        <dbReference type="Proteomes" id="UP000315217"/>
    </source>
</evidence>
<dbReference type="Gene3D" id="1.20.1440.60">
    <property type="entry name" value="23S rRNA-intervening sequence"/>
    <property type="match status" value="1"/>
</dbReference>
<evidence type="ECO:0000313" key="1">
    <source>
        <dbReference type="EMBL" id="TMJ06917.1"/>
    </source>
</evidence>
<reference evidence="1 2" key="1">
    <citation type="journal article" date="2019" name="Nat. Microbiol.">
        <title>Mediterranean grassland soil C-N compound turnover is dependent on rainfall and depth, and is mediated by genomically divergent microorganisms.</title>
        <authorList>
            <person name="Diamond S."/>
            <person name="Andeer P.F."/>
            <person name="Li Z."/>
            <person name="Crits-Christoph A."/>
            <person name="Burstein D."/>
            <person name="Anantharaman K."/>
            <person name="Lane K.R."/>
            <person name="Thomas B.C."/>
            <person name="Pan C."/>
            <person name="Northen T.R."/>
            <person name="Banfield J.F."/>
        </authorList>
    </citation>
    <scope>NUCLEOTIDE SEQUENCE [LARGE SCALE GENOMIC DNA]</scope>
    <source>
        <strain evidence="1">NP_1</strain>
    </source>
</reference>
<dbReference type="PANTHER" id="PTHR38471:SF2">
    <property type="entry name" value="FOUR HELIX BUNDLE PROTEIN"/>
    <property type="match status" value="1"/>
</dbReference>
<dbReference type="AlphaFoldDB" id="A0A537LGT5"/>
<proteinExistence type="predicted"/>
<accession>A0A537LGT5</accession>
<dbReference type="Proteomes" id="UP000315217">
    <property type="component" value="Unassembled WGS sequence"/>
</dbReference>